<comment type="caution">
    <text evidence="1">The sequence shown here is derived from an EMBL/GenBank/DDBJ whole genome shotgun (WGS) entry which is preliminary data.</text>
</comment>
<dbReference type="AlphaFoldDB" id="A0A840RUF5"/>
<evidence type="ECO:0000313" key="2">
    <source>
        <dbReference type="Proteomes" id="UP000571084"/>
    </source>
</evidence>
<organism evidence="1 2">
    <name type="scientific">Glaciimonas immobilis</name>
    <dbReference type="NCBI Taxonomy" id="728004"/>
    <lineage>
        <taxon>Bacteria</taxon>
        <taxon>Pseudomonadati</taxon>
        <taxon>Pseudomonadota</taxon>
        <taxon>Betaproteobacteria</taxon>
        <taxon>Burkholderiales</taxon>
        <taxon>Oxalobacteraceae</taxon>
        <taxon>Glaciimonas</taxon>
    </lineage>
</organism>
<dbReference type="Proteomes" id="UP000571084">
    <property type="component" value="Unassembled WGS sequence"/>
</dbReference>
<evidence type="ECO:0000313" key="1">
    <source>
        <dbReference type="EMBL" id="MBB5200792.1"/>
    </source>
</evidence>
<sequence length="70" mass="7810">MIDMKDNSGAVKIMLVLFVPKEMPTEWAHAEMQKNGFSITRPIIAACGIGEDNAPSNDMWLMQEIESGRN</sequence>
<keyword evidence="2" id="KW-1185">Reference proteome</keyword>
<dbReference type="EMBL" id="JACHHQ010000005">
    <property type="protein sequence ID" value="MBB5200792.1"/>
    <property type="molecule type" value="Genomic_DNA"/>
</dbReference>
<protein>
    <submittedName>
        <fullName evidence="1">Uncharacterized protein</fullName>
    </submittedName>
</protein>
<proteinExistence type="predicted"/>
<gene>
    <name evidence="1" type="ORF">HNR39_002634</name>
</gene>
<accession>A0A840RUF5</accession>
<dbReference type="RefSeq" id="WP_168055753.1">
    <property type="nucleotide sequence ID" value="NZ_JAAOZT010000007.1"/>
</dbReference>
<name>A0A840RUF5_9BURK</name>
<reference evidence="1 2" key="1">
    <citation type="submission" date="2020-08" db="EMBL/GenBank/DDBJ databases">
        <title>Genomic Encyclopedia of Type Strains, Phase IV (KMG-IV): sequencing the most valuable type-strain genomes for metagenomic binning, comparative biology and taxonomic classification.</title>
        <authorList>
            <person name="Goeker M."/>
        </authorList>
    </citation>
    <scope>NUCLEOTIDE SEQUENCE [LARGE SCALE GENOMIC DNA]</scope>
    <source>
        <strain evidence="1 2">DSM 23240</strain>
    </source>
</reference>